<dbReference type="Gene3D" id="2.60.40.1930">
    <property type="match status" value="1"/>
</dbReference>
<dbReference type="InterPro" id="IPR041246">
    <property type="entry name" value="Bact_MG10"/>
</dbReference>
<dbReference type="Pfam" id="PF21142">
    <property type="entry name" value="A2M_bMG2"/>
    <property type="match status" value="1"/>
</dbReference>
<dbReference type="InterPro" id="IPR001599">
    <property type="entry name" value="Macroglobln_a2"/>
</dbReference>
<dbReference type="Gene3D" id="1.25.40.10">
    <property type="entry name" value="Tetratricopeptide repeat domain"/>
    <property type="match status" value="1"/>
</dbReference>
<dbReference type="SMART" id="SM01359">
    <property type="entry name" value="A2M_N_2"/>
    <property type="match status" value="1"/>
</dbReference>
<accession>A0A4R6WLN1</accession>
<dbReference type="Pfam" id="PF07678">
    <property type="entry name" value="TED_complement"/>
    <property type="match status" value="1"/>
</dbReference>
<dbReference type="EMBL" id="SNYW01000009">
    <property type="protein sequence ID" value="TDQ81476.1"/>
    <property type="molecule type" value="Genomic_DNA"/>
</dbReference>
<dbReference type="PANTHER" id="PTHR40094:SF1">
    <property type="entry name" value="UBIQUITIN DOMAIN-CONTAINING PROTEIN"/>
    <property type="match status" value="1"/>
</dbReference>
<feature type="domain" description="Alpha-2-macroglobulin" evidence="5">
    <location>
        <begin position="1079"/>
        <end position="1168"/>
    </location>
</feature>
<feature type="signal peptide" evidence="3">
    <location>
        <begin position="1"/>
        <end position="35"/>
    </location>
</feature>
<dbReference type="InterPro" id="IPR041203">
    <property type="entry name" value="Bact_A2M_MG5"/>
</dbReference>
<dbReference type="Pfam" id="PF11974">
    <property type="entry name" value="bMG3"/>
    <property type="match status" value="1"/>
</dbReference>
<dbReference type="InterPro" id="IPR011625">
    <property type="entry name" value="A2M_N_BRD"/>
</dbReference>
<evidence type="ECO:0000259" key="4">
    <source>
        <dbReference type="SMART" id="SM01359"/>
    </source>
</evidence>
<organism evidence="6 7">
    <name type="scientific">Dongia mobilis</name>
    <dbReference type="NCBI Taxonomy" id="578943"/>
    <lineage>
        <taxon>Bacteria</taxon>
        <taxon>Pseudomonadati</taxon>
        <taxon>Pseudomonadota</taxon>
        <taxon>Alphaproteobacteria</taxon>
        <taxon>Rhodospirillales</taxon>
        <taxon>Dongiaceae</taxon>
        <taxon>Dongia</taxon>
    </lineage>
</organism>
<dbReference type="Proteomes" id="UP000295783">
    <property type="component" value="Unassembled WGS sequence"/>
</dbReference>
<feature type="chain" id="PRO_5020209999" description="Alpha-2-macroglobulin" evidence="3">
    <location>
        <begin position="36"/>
        <end position="1746"/>
    </location>
</feature>
<dbReference type="Pfam" id="PF01835">
    <property type="entry name" value="MG2"/>
    <property type="match status" value="1"/>
</dbReference>
<dbReference type="InterPro" id="IPR011990">
    <property type="entry name" value="TPR-like_helical_dom_sf"/>
</dbReference>
<dbReference type="Pfam" id="PF00207">
    <property type="entry name" value="A2M"/>
    <property type="match status" value="1"/>
</dbReference>
<dbReference type="InterPro" id="IPR026284">
    <property type="entry name" value="A2MG_proteobact"/>
</dbReference>
<evidence type="ECO:0000313" key="7">
    <source>
        <dbReference type="Proteomes" id="UP000295783"/>
    </source>
</evidence>
<dbReference type="Pfam" id="PF17973">
    <property type="entry name" value="bMG10"/>
    <property type="match status" value="1"/>
</dbReference>
<dbReference type="SMART" id="SM01360">
    <property type="entry name" value="A2M"/>
    <property type="match status" value="1"/>
</dbReference>
<evidence type="ECO:0000256" key="2">
    <source>
        <dbReference type="ARBA" id="ARBA00022729"/>
    </source>
</evidence>
<dbReference type="PANTHER" id="PTHR40094">
    <property type="entry name" value="ALPHA-2-MACROGLOBULIN HOMOLOG"/>
    <property type="match status" value="1"/>
</dbReference>
<feature type="domain" description="Alpha-2-macroglobulin bait region" evidence="4">
    <location>
        <begin position="876"/>
        <end position="1018"/>
    </location>
</feature>
<dbReference type="InterPro" id="IPR041462">
    <property type="entry name" value="Bact_A2M_MG6"/>
</dbReference>
<dbReference type="Pfam" id="PF17972">
    <property type="entry name" value="bMG5"/>
    <property type="match status" value="1"/>
</dbReference>
<dbReference type="CDD" id="cd02891">
    <property type="entry name" value="A2M_like"/>
    <property type="match status" value="1"/>
</dbReference>
<reference evidence="6 7" key="1">
    <citation type="submission" date="2019-03" db="EMBL/GenBank/DDBJ databases">
        <title>Genomic Encyclopedia of Type Strains, Phase III (KMG-III): the genomes of soil and plant-associated and newly described type strains.</title>
        <authorList>
            <person name="Whitman W."/>
        </authorList>
    </citation>
    <scope>NUCLEOTIDE SEQUENCE [LARGE SCALE GENOMIC DNA]</scope>
    <source>
        <strain evidence="6 7">CGMCC 1.7660</strain>
    </source>
</reference>
<dbReference type="RefSeq" id="WP_133614029.1">
    <property type="nucleotide sequence ID" value="NZ_SNYW01000009.1"/>
</dbReference>
<evidence type="ECO:0000256" key="3">
    <source>
        <dbReference type="SAM" id="SignalP"/>
    </source>
</evidence>
<dbReference type="InterPro" id="IPR049120">
    <property type="entry name" value="A2M_bMG2"/>
</dbReference>
<dbReference type="Pfam" id="PF17962">
    <property type="entry name" value="bMG6"/>
    <property type="match status" value="1"/>
</dbReference>
<dbReference type="SUPFAM" id="SSF48452">
    <property type="entry name" value="TPR-like"/>
    <property type="match status" value="1"/>
</dbReference>
<dbReference type="InterPro" id="IPR011626">
    <property type="entry name" value="Alpha-macroglobulin_TED"/>
</dbReference>
<protein>
    <recommendedName>
        <fullName evidence="8">Alpha-2-macroglobulin</fullName>
    </recommendedName>
</protein>
<evidence type="ECO:0008006" key="8">
    <source>
        <dbReference type="Google" id="ProtNLM"/>
    </source>
</evidence>
<dbReference type="InterPro" id="IPR002890">
    <property type="entry name" value="MG2"/>
</dbReference>
<keyword evidence="2 3" id="KW-0732">Signal</keyword>
<dbReference type="GO" id="GO:0004866">
    <property type="term" value="F:endopeptidase inhibitor activity"/>
    <property type="evidence" value="ECO:0007669"/>
    <property type="project" value="InterPro"/>
</dbReference>
<dbReference type="SMART" id="SM01419">
    <property type="entry name" value="Thiol-ester_cl"/>
    <property type="match status" value="1"/>
</dbReference>
<evidence type="ECO:0000256" key="1">
    <source>
        <dbReference type="ARBA" id="ARBA00010556"/>
    </source>
</evidence>
<proteinExistence type="inferred from homology"/>
<comment type="caution">
    <text evidence="6">The sequence shown here is derived from an EMBL/GenBank/DDBJ whole genome shotgun (WGS) entry which is preliminary data.</text>
</comment>
<comment type="similarity">
    <text evidence="1">Belongs to the protease inhibitor I39 (alpha-2-macroglobulin) family. Bacterial alpha-2-macroglobulin subfamily.</text>
</comment>
<sequence>MRNTSHMFDLVATRLRTLWRILLILAFLAPLPAAAADKIDEIAQEAATYRSQLIKDAVGGDSSRIEELNRQAADETRVGRFREAGDLLARAVGLGDESYETWMALASAHEGAQQWKLAGLAAYRAFIEVTDYQRQGDALNRVGRNFDRLGEFERALAAYDAAGRYSYDQEAYARADQLRGMLAFGLAGTQLNTDGDRPEACLEFRADLAATDVVAYEDYVRIEPATKVSYRVSGNQLCLGDLDFGGNYKVTVLRGLPSLYEDKLDRNEEWAFSVGDRNPTVGFRNQSYVLPKIGSTGIPVITVNVDTVALRLMRINDRNLVNELYEGRFLNNLEEYDRERIAQESGEEIWTGEMDVARERNKRTVTAFPFDEVVPATEPGIYILMARNAADQQDPNDYRWRWQPQATQWVIVSDLGLTTFAGIDGLTVQARSLETGRALHRLELRLLARNNEVLASTLTDTAGIARFDPGLLRGEGGRRATAIMAFRRDGDFSFLDIGGPAFDLSDRGVGGRAMPGDLDLFFYTDRGVYRPGETAQVMALSRNPTAQALPGQKLTFVLLRPDGVVSRRFTDIADTGGAYHLPIEFSTTARTGAWTVDAYLDPEGAPIASTSFLVEEVVPARIEATLTPADQDLVPPNPLPVQIEARYLYGAPAANLPVKGEVLIAADPQPFPAWTGYRFGLDDEKVDPVRLTYDAFTTDESGRLEIDMSFDEVPEAQTPLAATLRVEVYEFGGRPVIESVTKSIRDRDLYLGLKPLFADSQASQGSEAGFEVIALDREGRQVAKPDLSYRLVKEEWDYVWYYRDNRWDYDYVVSDAESSTGSVDVPADKPGRIDVRVDWGRYRLEVYDAEGGVATSQRFYAGWWAQPGSGGTPDKLQVVADKTVYGADETAEIRLTSPFAGEAQVTIATDRVVDSFPVTIPADGKTVKVKVDRAWGAGAYVLVNAFRAGNEPSQGPGRAIGLAWLGIDPAPRKLDVSMEVPSFIEPRRSVEIPVIVANLSGQSAYLTLAAVDEGVLQLTDFATPDPIGHYFGKRRLGLDIRDLYGQLIEGREGVRGQIRSGGDGEGLAKRGAPKQMKLVALFSGIVELDSSGKASIPLDVPDYNGRLRLMAVAWDADKVGAGEADLVVRDPVVALATGPRFLAPGDKGSLSVSVQNVAGAAGLYAIKLSTSQNLRLTGETTWSRELAAGAAGDWRVDLAATGIGEGHVDMAITGPENFALTRRIELPVRAAQPPVTRTITQRLQPGESMRVSPTSLADFLPETADLKLSFSATPNLDVQTVLTSLSHYPYGCVEQTTSVAFPMLFANELAERWSLKAELVKDDQQRVQDAIGRVLERQRIDGLFGLWSSYSPSDNWLSAFVMDFLTRAREQGYAVSDIAYRNGLDGLGYVVTTYYDQSASNLAARAYALYVLSRAGQGRLSELRYMADNFMDRLPSGLSLAQLGAALAIHGDNARAGLAFDAAILNANRARRPLMDYGSELRDWSGIITLMAEAGLPGYDAAAYLDKLAGLQLSRDYLSTQEQVWLLLAARATSSAATPNVSIARDNQDAVSQAKPYMLALASGELTEGTVFVNKGSDVVYAKASASGVPFADLPAQESGFRISRSFYHLDGSPADLSQVRQNDVLVVLVGGELTARHMRRTLVVDMLPAGFEIENARLSDARQTTDLSWLAELTNPVYAEYLDDRFIAALELDGDSEYRSFTLGYMVRAVTPGTFTLPAPAVEDMYAPEVQARGSRGSVTITPFR</sequence>
<dbReference type="Pfam" id="PF07703">
    <property type="entry name" value="A2M_BRD"/>
    <property type="match status" value="1"/>
</dbReference>
<dbReference type="Gene3D" id="1.50.10.20">
    <property type="match status" value="1"/>
</dbReference>
<evidence type="ECO:0000259" key="5">
    <source>
        <dbReference type="SMART" id="SM01360"/>
    </source>
</evidence>
<dbReference type="InterPro" id="IPR021868">
    <property type="entry name" value="Alpha_2_Macroglob_MG3"/>
</dbReference>
<dbReference type="OrthoDB" id="9767116at2"/>
<dbReference type="SUPFAM" id="SSF48239">
    <property type="entry name" value="Terpenoid cyclases/Protein prenyltransferases"/>
    <property type="match status" value="1"/>
</dbReference>
<dbReference type="InterPro" id="IPR008930">
    <property type="entry name" value="Terpenoid_cyclase/PrenylTrfase"/>
</dbReference>
<dbReference type="PIRSF" id="PIRSF038980">
    <property type="entry name" value="A2M_bac"/>
    <property type="match status" value="1"/>
</dbReference>
<name>A0A4R6WLN1_9PROT</name>
<gene>
    <name evidence="6" type="ORF">A8950_2544</name>
</gene>
<evidence type="ECO:0000313" key="6">
    <source>
        <dbReference type="EMBL" id="TDQ81476.1"/>
    </source>
</evidence>
<dbReference type="InterPro" id="IPR051802">
    <property type="entry name" value="YfhM-like"/>
</dbReference>
<keyword evidence="7" id="KW-1185">Reference proteome</keyword>
<dbReference type="InterPro" id="IPR047565">
    <property type="entry name" value="Alpha-macroglob_thiol-ester_cl"/>
</dbReference>
<dbReference type="GO" id="GO:0005615">
    <property type="term" value="C:extracellular space"/>
    <property type="evidence" value="ECO:0007669"/>
    <property type="project" value="InterPro"/>
</dbReference>